<dbReference type="SUPFAM" id="SSF52540">
    <property type="entry name" value="P-loop containing nucleoside triphosphate hydrolases"/>
    <property type="match status" value="1"/>
</dbReference>
<feature type="chain" id="PRO_5026923727" evidence="20">
    <location>
        <begin position="20"/>
        <end position="1594"/>
    </location>
</feature>
<dbReference type="Gene3D" id="3.30.420.10">
    <property type="entry name" value="Ribonuclease H-like superfamily/Ribonuclease H"/>
    <property type="match status" value="1"/>
</dbReference>
<dbReference type="InterPro" id="IPR036397">
    <property type="entry name" value="RNaseH_sf"/>
</dbReference>
<evidence type="ECO:0000313" key="23">
    <source>
        <dbReference type="EMBL" id="GEU37728.1"/>
    </source>
</evidence>
<feature type="domain" description="Kinesin motor" evidence="21">
    <location>
        <begin position="1"/>
        <end position="104"/>
    </location>
</feature>
<keyword evidence="13" id="KW-0808">Transferase</keyword>
<evidence type="ECO:0000256" key="8">
    <source>
        <dbReference type="ARBA" id="ARBA00022801"/>
    </source>
</evidence>
<keyword evidence="13" id="KW-0548">Nucleotidyltransferase</keyword>
<evidence type="ECO:0000256" key="7">
    <source>
        <dbReference type="ARBA" id="ARBA00022759"/>
    </source>
</evidence>
<dbReference type="PRINTS" id="PR00380">
    <property type="entry name" value="KINESINHEAVY"/>
</dbReference>
<dbReference type="InterPro" id="IPR036961">
    <property type="entry name" value="Kinesin_motor_dom_sf"/>
</dbReference>
<dbReference type="SUPFAM" id="SSF53098">
    <property type="entry name" value="Ribonuclease H-like"/>
    <property type="match status" value="1"/>
</dbReference>
<evidence type="ECO:0000256" key="2">
    <source>
        <dbReference type="ARBA" id="ARBA00022612"/>
    </source>
</evidence>
<dbReference type="Pfam" id="PF00665">
    <property type="entry name" value="rve"/>
    <property type="match status" value="1"/>
</dbReference>
<feature type="signal peptide" evidence="20">
    <location>
        <begin position="1"/>
        <end position="19"/>
    </location>
</feature>
<evidence type="ECO:0000256" key="9">
    <source>
        <dbReference type="ARBA" id="ARBA00022840"/>
    </source>
</evidence>
<dbReference type="Pfam" id="PF22936">
    <property type="entry name" value="Pol_BBD"/>
    <property type="match status" value="1"/>
</dbReference>
<evidence type="ECO:0000256" key="6">
    <source>
        <dbReference type="ARBA" id="ARBA00022741"/>
    </source>
</evidence>
<evidence type="ECO:0000256" key="13">
    <source>
        <dbReference type="ARBA" id="ARBA00022932"/>
    </source>
</evidence>
<feature type="compositionally biased region" description="Polar residues" evidence="19">
    <location>
        <begin position="448"/>
        <end position="465"/>
    </location>
</feature>
<comment type="function">
    <text evidence="1">The aspartyl protease (PR) mediates the proteolytic cleavages of the Gag and Gag-Pol polyproteins after assembly of the VLP.</text>
</comment>
<keyword evidence="9" id="KW-0067">ATP-binding</keyword>
<evidence type="ECO:0000256" key="20">
    <source>
        <dbReference type="SAM" id="SignalP"/>
    </source>
</evidence>
<dbReference type="GO" id="GO:0015074">
    <property type="term" value="P:DNA integration"/>
    <property type="evidence" value="ECO:0007669"/>
    <property type="project" value="UniProtKB-KW"/>
</dbReference>
<evidence type="ECO:0000256" key="12">
    <source>
        <dbReference type="ARBA" id="ARBA00022918"/>
    </source>
</evidence>
<feature type="compositionally biased region" description="Polar residues" evidence="19">
    <location>
        <begin position="381"/>
        <end position="392"/>
    </location>
</feature>
<keyword evidence="10" id="KW-0460">Magnesium</keyword>
<evidence type="ECO:0000256" key="18">
    <source>
        <dbReference type="PROSITE-ProRule" id="PRU00283"/>
    </source>
</evidence>
<keyword evidence="6" id="KW-0547">Nucleotide-binding</keyword>
<proteinExistence type="inferred from homology"/>
<feature type="domain" description="Integrase catalytic" evidence="22">
    <location>
        <begin position="857"/>
        <end position="1027"/>
    </location>
</feature>
<dbReference type="GO" id="GO:0006508">
    <property type="term" value="P:proteolysis"/>
    <property type="evidence" value="ECO:0007669"/>
    <property type="project" value="UniProtKB-KW"/>
</dbReference>
<evidence type="ECO:0000256" key="16">
    <source>
        <dbReference type="ARBA" id="ARBA00023175"/>
    </source>
</evidence>
<feature type="region of interest" description="Disordered" evidence="19">
    <location>
        <begin position="448"/>
        <end position="475"/>
    </location>
</feature>
<keyword evidence="7" id="KW-0255">Endonuclease</keyword>
<dbReference type="InterPro" id="IPR054722">
    <property type="entry name" value="PolX-like_BBD"/>
</dbReference>
<evidence type="ECO:0000256" key="15">
    <source>
        <dbReference type="ARBA" id="ARBA00023172"/>
    </source>
</evidence>
<evidence type="ECO:0000256" key="19">
    <source>
        <dbReference type="SAM" id="MobiDB-lite"/>
    </source>
</evidence>
<dbReference type="InterPro" id="IPR001584">
    <property type="entry name" value="Integrase_cat-core"/>
</dbReference>
<protein>
    <submittedName>
        <fullName evidence="23">Retrovirus-related Pol polyprotein from transposon TNT 1-94</fullName>
    </submittedName>
</protein>
<evidence type="ECO:0000256" key="10">
    <source>
        <dbReference type="ARBA" id="ARBA00022842"/>
    </source>
</evidence>
<dbReference type="GO" id="GO:0006310">
    <property type="term" value="P:DNA recombination"/>
    <property type="evidence" value="ECO:0007669"/>
    <property type="project" value="UniProtKB-KW"/>
</dbReference>
<dbReference type="InterPro" id="IPR027417">
    <property type="entry name" value="P-loop_NTPase"/>
</dbReference>
<evidence type="ECO:0000256" key="14">
    <source>
        <dbReference type="ARBA" id="ARBA00023113"/>
    </source>
</evidence>
<keyword evidence="3" id="KW-0645">Protease</keyword>
<keyword evidence="4" id="KW-0540">Nuclease</keyword>
<dbReference type="Pfam" id="PF07727">
    <property type="entry name" value="RVT_2"/>
    <property type="match status" value="1"/>
</dbReference>
<gene>
    <name evidence="23" type="ORF">Tci_009706</name>
</gene>
<evidence type="ECO:0000256" key="5">
    <source>
        <dbReference type="ARBA" id="ARBA00022723"/>
    </source>
</evidence>
<dbReference type="InterPro" id="IPR001752">
    <property type="entry name" value="Kinesin_motor_dom"/>
</dbReference>
<keyword evidence="11" id="KW-0229">DNA integration</keyword>
<dbReference type="Gene3D" id="3.40.850.10">
    <property type="entry name" value="Kinesin motor domain"/>
    <property type="match status" value="1"/>
</dbReference>
<dbReference type="InterPro" id="IPR039537">
    <property type="entry name" value="Retrotran_Ty1/copia-like"/>
</dbReference>
<keyword evidence="15" id="KW-0233">DNA recombination</keyword>
<dbReference type="EMBL" id="BKCJ010000965">
    <property type="protein sequence ID" value="GEU37728.1"/>
    <property type="molecule type" value="Genomic_DNA"/>
</dbReference>
<dbReference type="PANTHER" id="PTHR42648:SF11">
    <property type="entry name" value="TRANSPOSON TY4-P GAG-POL POLYPROTEIN"/>
    <property type="match status" value="1"/>
</dbReference>
<keyword evidence="20" id="KW-0732">Signal</keyword>
<comment type="similarity">
    <text evidence="18">Belongs to the TRAFAC class myosin-kinesin ATPase superfamily. Kinesin family.</text>
</comment>
<evidence type="ECO:0000256" key="11">
    <source>
        <dbReference type="ARBA" id="ARBA00022908"/>
    </source>
</evidence>
<dbReference type="GO" id="GO:0004519">
    <property type="term" value="F:endonuclease activity"/>
    <property type="evidence" value="ECO:0007669"/>
    <property type="project" value="UniProtKB-KW"/>
</dbReference>
<keyword evidence="13" id="KW-0239">DNA-directed DNA polymerase</keyword>
<keyword evidence="12" id="KW-0695">RNA-directed DNA polymerase</keyword>
<name>A0A6L2JL13_TANCI</name>
<dbReference type="CDD" id="cd09272">
    <property type="entry name" value="RNase_HI_RT_Ty1"/>
    <property type="match status" value="1"/>
</dbReference>
<comment type="caution">
    <text evidence="23">The sequence shown here is derived from an EMBL/GenBank/DDBJ whole genome shotgun (WGS) entry which is preliminary data.</text>
</comment>
<dbReference type="GO" id="GO:0008017">
    <property type="term" value="F:microtubule binding"/>
    <property type="evidence" value="ECO:0007669"/>
    <property type="project" value="InterPro"/>
</dbReference>
<feature type="region of interest" description="Disordered" evidence="19">
    <location>
        <begin position="371"/>
        <end position="392"/>
    </location>
</feature>
<dbReference type="PANTHER" id="PTHR42648">
    <property type="entry name" value="TRANSPOSASE, PUTATIVE-RELATED"/>
    <property type="match status" value="1"/>
</dbReference>
<keyword evidence="5" id="KW-0479">Metal-binding</keyword>
<keyword evidence="8" id="KW-0378">Hydrolase</keyword>
<dbReference type="InterPro" id="IPR012337">
    <property type="entry name" value="RNaseH-like_sf"/>
</dbReference>
<evidence type="ECO:0000256" key="3">
    <source>
        <dbReference type="ARBA" id="ARBA00022670"/>
    </source>
</evidence>
<sequence length="1594" mass="182747">MKATMLSLIVLAGLKRVIATDQRTIRSLEDANTNISLHTLSSCINALVEGKKHVPYRNSKLTQLFKDSIGGAFNTAMIENICPSNLSFSKTQNTLHRADRAKQIRTKPLRTHRRLYNEDSSKTINGFIQLNRMRIAYTMSLGLCYNNDEYEGFCKWWRSCWARWLMWSSTNNGGDRWWRVVKMRALLVQQWCAVALKGEEVPKGHEGGGQEGYYGKGSFCDLAIGYPLLRFAKERLCPTQNDIVFCLQSRLHFDEKTSCVLSQDNLRFVSRQVAFCLKTSCILSQDKLRFASRHVAFCLKTITFCLKPEWSRFVTIVKQQHKLDEVSYHQLFDILKQYQKEDNELRAERLARNANPLALVATAQANQDPYYQTSKSHKSYAPSSKPSIPNKIHTTTRYKGKEIAKPIIPPSEIASKEDIDPEQAQRDKDMQQNLAFIAKYFKKIYKPTNNNLRTSSNPRNKSMDTTPRKPKRVKESMYRKEKMLLCKQAKKGVPLQVEQYDWLADTDEEIDDQELEAHYSYMAKIQEVPIADTGTDFEPLEQNDQNDVESDDERVALANLKLDTKFEKYKAFNDRIVDYDKLECKLNETLGQLAQKDIEIKEGLKTKAYEILVVKEKHDELIKQSLLTKLHYKGLVKQKTKDMEILIQTCLMPLALKTQNVSFIFVHELKQEMHADLKYIESPEKEIDGLESDKVEFSNMYDMILQECVSNEVMSTYLLSLSYLDALAKLQCLYLHKVKECDCLAQKLLKQTESVSKEVHTELSQCFAKVEKHSISLEIAVQKSNLSTVPSSSNSFPDCITHHIHCLLRILSHLNFDYINLLSKKDVVIGLPKLKFIKDQLCSFCKLSKAKRSSFKSKDVPSSKKRLNLLHMDLCGPIRVASINGKKYILVIVDDYSRYTWTLFLHSKDETPKVLKDFFTMIQRNLQALIITKRTDRGIEFLNKTLNAFFKEGIEHQTSNARTPEQNGVVEIRNRTLVEVARTMLSASKLPLFFWAEAIATTCYTQNRSIIIPTPDKTVYRIINDKKPLIKHLHIFGCICYLNKDDAHIPSQQELDLLFGPLYDEFFTTGTSSVNKSSFPINKTHNLQQIFNLHQHHPLLHKFMQRKTMIIKQKKNTYKTMNLQIISVHRYKKLLSLPRTALMDMKTAFLNGPLKEEVYVAQPDGFVDPYHPKKVYRLRKTLYGLKEAPRAWSKHGTPMATKPKLDADLSGNPVDQTNYHSKIGSLMYLASSRPYIVQAVSYCGSSFGLTAFLDADHAGCIDTHKSTSGGIQFLGDKLLSLMSKKQDRTAMSSAKAEYMALSASCAQHSHTKHIHTRYHFIEEQVEYQLADMFTKALPEDRFKYLVRRIVKMEILLEPTSNKLLVGVEVKVDDEDQALILLWFLPGSYENFVDTMLYGRTIISINDVKDDLLLKELNRKVSRDEGSGSSLFSEKGHIKRDCPQKPGNSNGESINSGSTVVYKMEWNGTVKLGDDVVISIKGCGIVQIKMYDGIVRKFDCWFVPDLKKNLISLGTFAKNGLKYHGEDLHQLQLVLKRLNRDVTFDKSAMLGQSRGCEIFIEQLEPQFELVEKEADNTGYGVEDSIAVRKEKRNAL</sequence>
<keyword evidence="2" id="KW-1188">Viral release from host cell</keyword>
<keyword evidence="16" id="KW-0505">Motor protein</keyword>
<reference evidence="23" key="1">
    <citation type="journal article" date="2019" name="Sci. Rep.">
        <title>Draft genome of Tanacetum cinerariifolium, the natural source of mosquito coil.</title>
        <authorList>
            <person name="Yamashiro T."/>
            <person name="Shiraishi A."/>
            <person name="Satake H."/>
            <person name="Nakayama K."/>
        </authorList>
    </citation>
    <scope>NUCLEOTIDE SEQUENCE</scope>
</reference>
<dbReference type="GO" id="GO:0005524">
    <property type="term" value="F:ATP binding"/>
    <property type="evidence" value="ECO:0007669"/>
    <property type="project" value="UniProtKB-KW"/>
</dbReference>
<comment type="caution">
    <text evidence="18">Lacks conserved residue(s) required for the propagation of feature annotation.</text>
</comment>
<dbReference type="GO" id="GO:0003676">
    <property type="term" value="F:nucleic acid binding"/>
    <property type="evidence" value="ECO:0007669"/>
    <property type="project" value="InterPro"/>
</dbReference>
<dbReference type="InterPro" id="IPR013103">
    <property type="entry name" value="RVT_2"/>
</dbReference>
<keyword evidence="17" id="KW-0511">Multifunctional enzyme</keyword>
<dbReference type="Pfam" id="PF00225">
    <property type="entry name" value="Kinesin"/>
    <property type="match status" value="1"/>
</dbReference>
<accession>A0A6L2JL13</accession>
<dbReference type="GO" id="GO:0046872">
    <property type="term" value="F:metal ion binding"/>
    <property type="evidence" value="ECO:0007669"/>
    <property type="project" value="UniProtKB-KW"/>
</dbReference>
<dbReference type="GO" id="GO:0007018">
    <property type="term" value="P:microtubule-based movement"/>
    <property type="evidence" value="ECO:0007669"/>
    <property type="project" value="InterPro"/>
</dbReference>
<organism evidence="23">
    <name type="scientific">Tanacetum cinerariifolium</name>
    <name type="common">Dalmatian daisy</name>
    <name type="synonym">Chrysanthemum cinerariifolium</name>
    <dbReference type="NCBI Taxonomy" id="118510"/>
    <lineage>
        <taxon>Eukaryota</taxon>
        <taxon>Viridiplantae</taxon>
        <taxon>Streptophyta</taxon>
        <taxon>Embryophyta</taxon>
        <taxon>Tracheophyta</taxon>
        <taxon>Spermatophyta</taxon>
        <taxon>Magnoliopsida</taxon>
        <taxon>eudicotyledons</taxon>
        <taxon>Gunneridae</taxon>
        <taxon>Pentapetalae</taxon>
        <taxon>asterids</taxon>
        <taxon>campanulids</taxon>
        <taxon>Asterales</taxon>
        <taxon>Asteraceae</taxon>
        <taxon>Asteroideae</taxon>
        <taxon>Anthemideae</taxon>
        <taxon>Anthemidinae</taxon>
        <taxon>Tanacetum</taxon>
    </lineage>
</organism>
<evidence type="ECO:0000256" key="17">
    <source>
        <dbReference type="ARBA" id="ARBA00023268"/>
    </source>
</evidence>
<evidence type="ECO:0000256" key="1">
    <source>
        <dbReference type="ARBA" id="ARBA00002180"/>
    </source>
</evidence>
<dbReference type="GO" id="GO:0003887">
    <property type="term" value="F:DNA-directed DNA polymerase activity"/>
    <property type="evidence" value="ECO:0007669"/>
    <property type="project" value="UniProtKB-KW"/>
</dbReference>
<dbReference type="GO" id="GO:0008233">
    <property type="term" value="F:peptidase activity"/>
    <property type="evidence" value="ECO:0007669"/>
    <property type="project" value="UniProtKB-KW"/>
</dbReference>
<evidence type="ECO:0000259" key="22">
    <source>
        <dbReference type="PROSITE" id="PS50994"/>
    </source>
</evidence>
<dbReference type="PROSITE" id="PS50994">
    <property type="entry name" value="INTEGRASE"/>
    <property type="match status" value="1"/>
</dbReference>
<dbReference type="PROSITE" id="PS50067">
    <property type="entry name" value="KINESIN_MOTOR_2"/>
    <property type="match status" value="1"/>
</dbReference>
<dbReference type="GO" id="GO:0003964">
    <property type="term" value="F:RNA-directed DNA polymerase activity"/>
    <property type="evidence" value="ECO:0007669"/>
    <property type="project" value="UniProtKB-KW"/>
</dbReference>
<keyword evidence="14" id="KW-0917">Virion maturation</keyword>
<dbReference type="GO" id="GO:0003777">
    <property type="term" value="F:microtubule motor activity"/>
    <property type="evidence" value="ECO:0007669"/>
    <property type="project" value="InterPro"/>
</dbReference>
<evidence type="ECO:0000256" key="4">
    <source>
        <dbReference type="ARBA" id="ARBA00022722"/>
    </source>
</evidence>
<evidence type="ECO:0000259" key="21">
    <source>
        <dbReference type="PROSITE" id="PS50067"/>
    </source>
</evidence>